<dbReference type="EMBL" id="ASHM01050166">
    <property type="protein sequence ID" value="PNX86035.1"/>
    <property type="molecule type" value="Genomic_DNA"/>
</dbReference>
<dbReference type="Proteomes" id="UP000236291">
    <property type="component" value="Unassembled WGS sequence"/>
</dbReference>
<gene>
    <name evidence="1" type="ORF">L195_g042111</name>
</gene>
<proteinExistence type="predicted"/>
<reference evidence="1 2" key="2">
    <citation type="journal article" date="2017" name="Front. Plant Sci.">
        <title>Gene Classification and Mining of Molecular Markers Useful in Red Clover (Trifolium pratense) Breeding.</title>
        <authorList>
            <person name="Istvanek J."/>
            <person name="Dluhosova J."/>
            <person name="Dluhos P."/>
            <person name="Patkova L."/>
            <person name="Nedelnik J."/>
            <person name="Repkova J."/>
        </authorList>
    </citation>
    <scope>NUCLEOTIDE SEQUENCE [LARGE SCALE GENOMIC DNA]</scope>
    <source>
        <strain evidence="2">cv. Tatra</strain>
        <tissue evidence="1">Young leaves</tissue>
    </source>
</reference>
<sequence length="74" mass="8075">MLKSARVSEDSSIGERKRLRFLLRKREKEKALAATVRVTKAPASLVAVRKSETSVIVTASGSYALSLIPLSKCN</sequence>
<name>A0A2K3M5H4_TRIPR</name>
<dbReference type="AlphaFoldDB" id="A0A2K3M5H4"/>
<comment type="caution">
    <text evidence="1">The sequence shown here is derived from an EMBL/GenBank/DDBJ whole genome shotgun (WGS) entry which is preliminary data.</text>
</comment>
<evidence type="ECO:0000313" key="1">
    <source>
        <dbReference type="EMBL" id="PNX86035.1"/>
    </source>
</evidence>
<protein>
    <submittedName>
        <fullName evidence="1">Uncharacterized protein</fullName>
    </submittedName>
</protein>
<reference evidence="1 2" key="1">
    <citation type="journal article" date="2014" name="Am. J. Bot.">
        <title>Genome assembly and annotation for red clover (Trifolium pratense; Fabaceae).</title>
        <authorList>
            <person name="Istvanek J."/>
            <person name="Jaros M."/>
            <person name="Krenek A."/>
            <person name="Repkova J."/>
        </authorList>
    </citation>
    <scope>NUCLEOTIDE SEQUENCE [LARGE SCALE GENOMIC DNA]</scope>
    <source>
        <strain evidence="2">cv. Tatra</strain>
        <tissue evidence="1">Young leaves</tissue>
    </source>
</reference>
<evidence type="ECO:0000313" key="2">
    <source>
        <dbReference type="Proteomes" id="UP000236291"/>
    </source>
</evidence>
<accession>A0A2K3M5H4</accession>
<organism evidence="1 2">
    <name type="scientific">Trifolium pratense</name>
    <name type="common">Red clover</name>
    <dbReference type="NCBI Taxonomy" id="57577"/>
    <lineage>
        <taxon>Eukaryota</taxon>
        <taxon>Viridiplantae</taxon>
        <taxon>Streptophyta</taxon>
        <taxon>Embryophyta</taxon>
        <taxon>Tracheophyta</taxon>
        <taxon>Spermatophyta</taxon>
        <taxon>Magnoliopsida</taxon>
        <taxon>eudicotyledons</taxon>
        <taxon>Gunneridae</taxon>
        <taxon>Pentapetalae</taxon>
        <taxon>rosids</taxon>
        <taxon>fabids</taxon>
        <taxon>Fabales</taxon>
        <taxon>Fabaceae</taxon>
        <taxon>Papilionoideae</taxon>
        <taxon>50 kb inversion clade</taxon>
        <taxon>NPAAA clade</taxon>
        <taxon>Hologalegina</taxon>
        <taxon>IRL clade</taxon>
        <taxon>Trifolieae</taxon>
        <taxon>Trifolium</taxon>
    </lineage>
</organism>